<dbReference type="InParanoid" id="A0A078A0K5"/>
<evidence type="ECO:0000313" key="3">
    <source>
        <dbReference type="Proteomes" id="UP000039865"/>
    </source>
</evidence>
<proteinExistence type="predicted"/>
<protein>
    <submittedName>
        <fullName evidence="2">Ig family protein</fullName>
    </submittedName>
</protein>
<keyword evidence="1" id="KW-0812">Transmembrane</keyword>
<feature type="transmembrane region" description="Helical" evidence="1">
    <location>
        <begin position="1116"/>
        <end position="1141"/>
    </location>
</feature>
<name>A0A078A0K5_STYLE</name>
<accession>A0A078A0K5</accession>
<keyword evidence="1" id="KW-1133">Transmembrane helix</keyword>
<dbReference type="AlphaFoldDB" id="A0A078A0K5"/>
<dbReference type="Proteomes" id="UP000039865">
    <property type="component" value="Unassembled WGS sequence"/>
</dbReference>
<gene>
    <name evidence="2" type="primary">Contig3923.g4190</name>
    <name evidence="2" type="ORF">STYLEM_4731</name>
</gene>
<reference evidence="2 3" key="1">
    <citation type="submission" date="2014-06" db="EMBL/GenBank/DDBJ databases">
        <authorList>
            <person name="Swart Estienne"/>
        </authorList>
    </citation>
    <scope>NUCLEOTIDE SEQUENCE [LARGE SCALE GENOMIC DNA]</scope>
    <source>
        <strain evidence="2 3">130c</strain>
    </source>
</reference>
<keyword evidence="3" id="KW-1185">Reference proteome</keyword>
<evidence type="ECO:0000256" key="1">
    <source>
        <dbReference type="SAM" id="Phobius"/>
    </source>
</evidence>
<keyword evidence="1" id="KW-0472">Membrane</keyword>
<sequence length="1218" mass="139016">MRLPQNVDIYYMMVLLLFIKGDQCFANPYPRLPNSTAYDLKIFNAIMLDEYRLILCGTLKSRSTNNELPKANKNHLIIVNQFDRFNDYTILFGYQKDEDDQGFLKADFANDIFKYIQIKYGTKIVTFIDIVVQRDYKVYAFGKVLVSGLNQPAFIGFNASTNQVTYLDKNTQQYGGLVFANPISKYNCFNLTTEPFTYTSYKDYNVNKLKPIPAQPITEFIYFIGQGEMLFYTHNYTVTSKNCLDLWPQMSAKLKNGSALPAFFTYPNANVKNNFKISTNSVSNAGSYPITLYYNQTLGPIITFDITIIIKVNTVAPQFVTNLVDQDVNVPSNTDYTFPNIVDQDGNTFYLEFVQVLPNFITFSNTSSGYSINIKPTDNSQADTYAPSDIDVDGNPYQLDLKTILPVFITYVLVTILPSFAKFNETNMTFSFNVQNSMQHGTSNLQNITACLSCTHQYQLPIPIDLDGDQVYISILGALPNFVKYFSDNTSFEIQPDQSTSLDQYQIMIKLSDSILESTYSFYIQVKINNEAPKFMSFLADFTMFAIDQRYYQLPNILDIDSDTYYMALTLPSFVSYVNVSNQLYIDPNSPSFKGTYQIKIQLSDYYLSQNYSFKLIVLYDSGPPIFESALLNQTINPGDIKTYALPTITDPDLDTFQIEIISSLPLFITFDSALKEFHINSESTTSAGEYSIKLQLKDQYDKLNPYQFYVIVNTLSTEQYVATIDDQNDEIQITLKLTRLNNNASSISPRLIIYNTTTQMTEIDPQSVNDTGMYLVLVTLKEKNTFEKLYQTYEFRLLIEESSSVTDLVQNNQTANTTSNSTSVTNITDLDSTAQQNSKNKISKSKVQKLTAIIQKVTSTGQIMIQFNDEIANINKTYKEIKELKYIDVKLKNQSNSIQYTWNITLIDEDRIVIQIIFNTTQMIGFTKVLSFISYLSIGKYTDIIQRKLVPIIDKQGGTLSMLYQLINALQLIVLVPLNSFTLPGFLSAYFQGFNSLNFQLFNLSDYLMEVIDIPTTQNSKGANYDDQGFQTQNILINNFDSFMMIVQLLALYGISYAGAKYIKFPRLNKPLTDMRDQFKYNAVIRYAIETYIIVLLCTNMNIELLNTNTTSEAISSSIAVILMSIYVVTPIGITAFVMINYKKITSDNPDVKQKYGSIFEEFRQNKLAMLFYPIFMLRRLITAWAVIGMSDYPLMQSLVQTYSSLVAGQQYPYLRQ</sequence>
<evidence type="ECO:0000313" key="2">
    <source>
        <dbReference type="EMBL" id="CDW75736.1"/>
    </source>
</evidence>
<dbReference type="OrthoDB" id="327782at2759"/>
<organism evidence="2 3">
    <name type="scientific">Stylonychia lemnae</name>
    <name type="common">Ciliate</name>
    <dbReference type="NCBI Taxonomy" id="5949"/>
    <lineage>
        <taxon>Eukaryota</taxon>
        <taxon>Sar</taxon>
        <taxon>Alveolata</taxon>
        <taxon>Ciliophora</taxon>
        <taxon>Intramacronucleata</taxon>
        <taxon>Spirotrichea</taxon>
        <taxon>Stichotrichia</taxon>
        <taxon>Sporadotrichida</taxon>
        <taxon>Oxytrichidae</taxon>
        <taxon>Stylonychinae</taxon>
        <taxon>Stylonychia</taxon>
    </lineage>
</organism>
<feature type="transmembrane region" description="Helical" evidence="1">
    <location>
        <begin position="1169"/>
        <end position="1189"/>
    </location>
</feature>
<feature type="transmembrane region" description="Helical" evidence="1">
    <location>
        <begin position="1085"/>
        <end position="1104"/>
    </location>
</feature>
<dbReference type="EMBL" id="CCKQ01004579">
    <property type="protein sequence ID" value="CDW75736.1"/>
    <property type="molecule type" value="Genomic_DNA"/>
</dbReference>
<feature type="transmembrane region" description="Helical" evidence="1">
    <location>
        <begin position="1044"/>
        <end position="1064"/>
    </location>
</feature>